<gene>
    <name evidence="11" type="ORF">RNJ44_03247</name>
</gene>
<evidence type="ECO:0000313" key="11">
    <source>
        <dbReference type="EMBL" id="KAL3234485.1"/>
    </source>
</evidence>
<evidence type="ECO:0000259" key="10">
    <source>
        <dbReference type="PROSITE" id="PS51758"/>
    </source>
</evidence>
<evidence type="ECO:0000256" key="1">
    <source>
        <dbReference type="ARBA" id="ARBA00004434"/>
    </source>
</evidence>
<sequence length="616" mass="69366">MIRSSNVLRVVSRVAKTTQVSRVGYGYSFRYYVSPSLVVKEKAKETVVKTDDKLKKKDDIPKKKDEKPKKKEPLLDRVKHEVMHYVNGTKLLGYELKISFKLLTKLVQGYELTRREKKQLKRTVGDVFRLVPFSAFIIIPFAELLLPIALKVFPNLLPSTYESTTDKQKKRNKLIEMRQKTSEFLHVTLEESKFINYDNIESSEKKKTFLNFFQKLYALKQSDKSTGPIIFTHDEIVTISQMFKNDTVLDNLSRPQLVAMCKFMSIRPFGNDQLLRYQIRHKLKNIMEDDKTIDFEGVKNLTPEELYSACVSRGMKAYGVPKEDLLDNLKVWLDLRLRKKIPSVLMVLSSTFTFGGPQQSRSEDSSCSLHLTPTEPEVSDDGKCLIFEGEKSNYEKLLDLYYDGILQVLSSIPDPVYNVAKLDLNEVIRPVETVSKEVEPNQSEISQEIRDIVHDTAEELSFTKNHVASTYQPTSGIDANANSNANANASADADANANANANTQNTDRSAASTSASASASEAATASEAVKTSGLDNADATADAADATEILKKKEDDTVFKLNVLKEQEELIRKEREEAETRASREQVSDDITLDDEDSGKPPIPLDQAPETSVTKK</sequence>
<reference evidence="11 12" key="1">
    <citation type="submission" date="2024-05" db="EMBL/GenBank/DDBJ databases">
        <title>Long read based assembly of the Candida bracarensis genome reveals expanded adhesin content.</title>
        <authorList>
            <person name="Marcet-Houben M."/>
            <person name="Ksiezopolska E."/>
            <person name="Gabaldon T."/>
        </authorList>
    </citation>
    <scope>NUCLEOTIDE SEQUENCE [LARGE SCALE GENOMIC DNA]</scope>
    <source>
        <strain evidence="11 12">CBM6</strain>
    </source>
</reference>
<proteinExistence type="predicted"/>
<keyword evidence="12" id="KW-1185">Reference proteome</keyword>
<evidence type="ECO:0000313" key="12">
    <source>
        <dbReference type="Proteomes" id="UP001623330"/>
    </source>
</evidence>
<dbReference type="PANTHER" id="PTHR14009:SF1">
    <property type="entry name" value="MITOCHONDRIAL PROTON_CALCIUM EXCHANGER PROTEIN"/>
    <property type="match status" value="1"/>
</dbReference>
<feature type="domain" description="Letm1 RBD" evidence="10">
    <location>
        <begin position="173"/>
        <end position="414"/>
    </location>
</feature>
<feature type="region of interest" description="Disordered" evidence="8">
    <location>
        <begin position="473"/>
        <end position="518"/>
    </location>
</feature>
<accession>A0ABR4NZE4</accession>
<dbReference type="EMBL" id="JBEVYD010000003">
    <property type="protein sequence ID" value="KAL3234485.1"/>
    <property type="molecule type" value="Genomic_DNA"/>
</dbReference>
<feature type="region of interest" description="Disordered" evidence="8">
    <location>
        <begin position="572"/>
        <end position="616"/>
    </location>
</feature>
<comment type="caution">
    <text evidence="11">The sequence shown here is derived from an EMBL/GenBank/DDBJ whole genome shotgun (WGS) entry which is preliminary data.</text>
</comment>
<protein>
    <submittedName>
        <fullName evidence="11">Mitochondrial distribution and morphology protein 38</fullName>
    </submittedName>
</protein>
<feature type="compositionally biased region" description="Basic and acidic residues" evidence="8">
    <location>
        <begin position="572"/>
        <end position="587"/>
    </location>
</feature>
<evidence type="ECO:0000256" key="6">
    <source>
        <dbReference type="ARBA" id="ARBA00023136"/>
    </source>
</evidence>
<keyword evidence="2 9" id="KW-0812">Transmembrane</keyword>
<name>A0ABR4NZE4_9SACH</name>
<feature type="region of interest" description="Disordered" evidence="8">
    <location>
        <begin position="355"/>
        <end position="374"/>
    </location>
</feature>
<dbReference type="InterPro" id="IPR033122">
    <property type="entry name" value="LETM1-like_RBD"/>
</dbReference>
<feature type="compositionally biased region" description="Low complexity" evidence="8">
    <location>
        <begin position="509"/>
        <end position="518"/>
    </location>
</feature>
<feature type="transmembrane region" description="Helical" evidence="9">
    <location>
        <begin position="127"/>
        <end position="150"/>
    </location>
</feature>
<organism evidence="11 12">
    <name type="scientific">Nakaseomyces bracarensis</name>
    <dbReference type="NCBI Taxonomy" id="273131"/>
    <lineage>
        <taxon>Eukaryota</taxon>
        <taxon>Fungi</taxon>
        <taxon>Dikarya</taxon>
        <taxon>Ascomycota</taxon>
        <taxon>Saccharomycotina</taxon>
        <taxon>Saccharomycetes</taxon>
        <taxon>Saccharomycetales</taxon>
        <taxon>Saccharomycetaceae</taxon>
        <taxon>Nakaseomyces</taxon>
    </lineage>
</organism>
<dbReference type="PROSITE" id="PS51758">
    <property type="entry name" value="LETM1_RBD"/>
    <property type="match status" value="1"/>
</dbReference>
<keyword evidence="6 9" id="KW-0472">Membrane</keyword>
<dbReference type="Pfam" id="PF07766">
    <property type="entry name" value="LETM1_RBD"/>
    <property type="match status" value="1"/>
</dbReference>
<evidence type="ECO:0000256" key="9">
    <source>
        <dbReference type="SAM" id="Phobius"/>
    </source>
</evidence>
<evidence type="ECO:0000256" key="8">
    <source>
        <dbReference type="SAM" id="MobiDB-lite"/>
    </source>
</evidence>
<dbReference type="InterPro" id="IPR044202">
    <property type="entry name" value="LETM1/MDM38-like"/>
</dbReference>
<dbReference type="PANTHER" id="PTHR14009">
    <property type="entry name" value="LEUCINE ZIPPER-EF-HAND CONTAINING TRANSMEMBRANE PROTEIN"/>
    <property type="match status" value="1"/>
</dbReference>
<keyword evidence="3" id="KW-0999">Mitochondrion inner membrane</keyword>
<keyword evidence="4 9" id="KW-1133">Transmembrane helix</keyword>
<evidence type="ECO:0000256" key="2">
    <source>
        <dbReference type="ARBA" id="ARBA00022692"/>
    </source>
</evidence>
<dbReference type="Proteomes" id="UP001623330">
    <property type="component" value="Unassembled WGS sequence"/>
</dbReference>
<evidence type="ECO:0000256" key="7">
    <source>
        <dbReference type="PROSITE-ProRule" id="PRU01094"/>
    </source>
</evidence>
<feature type="compositionally biased region" description="Low complexity" evidence="8">
    <location>
        <begin position="478"/>
        <end position="502"/>
    </location>
</feature>
<feature type="compositionally biased region" description="Polar residues" evidence="8">
    <location>
        <begin position="355"/>
        <end position="371"/>
    </location>
</feature>
<evidence type="ECO:0000256" key="3">
    <source>
        <dbReference type="ARBA" id="ARBA00022792"/>
    </source>
</evidence>
<keyword evidence="5 7" id="KW-0496">Mitochondrion</keyword>
<evidence type="ECO:0000256" key="5">
    <source>
        <dbReference type="ARBA" id="ARBA00023128"/>
    </source>
</evidence>
<evidence type="ECO:0000256" key="4">
    <source>
        <dbReference type="ARBA" id="ARBA00022989"/>
    </source>
</evidence>
<comment type="subcellular location">
    <subcellularLocation>
        <location evidence="1">Mitochondrion inner membrane</location>
        <topology evidence="1">Single-pass membrane protein</topology>
    </subcellularLocation>
</comment>